<sequence>MKISIPKPCHEHWDQMTPNEKGRFCGTCCKTVIDFTGMTPVEIVTFLTEQASKKICGRFTDQQLTTEYDADLQTATMHIVQSGWPVLKKMTAVFILIFALSQQMKAQHSTDALQPAAVTKFTGKVLAKPDPPQKTDTVPSVSPTECLTSRMGGITVTSTEKRKKSKKMRKSERQAQKKQKTEAALAGEVVVVGMAQQD</sequence>
<dbReference type="STRING" id="1176587.A8C56_07115"/>
<evidence type="ECO:0000256" key="1">
    <source>
        <dbReference type="SAM" id="MobiDB-lite"/>
    </source>
</evidence>
<dbReference type="OrthoDB" id="7432683at2"/>
<reference evidence="2 3" key="1">
    <citation type="submission" date="2016-05" db="EMBL/GenBank/DDBJ databases">
        <title>Niabella ginsenosidivorans BS26 whole genome sequencing.</title>
        <authorList>
            <person name="Im W.T."/>
            <person name="Siddiqi M.Z."/>
        </authorList>
    </citation>
    <scope>NUCLEOTIDE SEQUENCE [LARGE SCALE GENOMIC DNA]</scope>
    <source>
        <strain evidence="2 3">BS26</strain>
    </source>
</reference>
<evidence type="ECO:0000313" key="2">
    <source>
        <dbReference type="EMBL" id="ANH80779.1"/>
    </source>
</evidence>
<name>A0A1A9I135_9BACT</name>
<proteinExistence type="predicted"/>
<dbReference type="EMBL" id="CP015772">
    <property type="protein sequence ID" value="ANH80779.1"/>
    <property type="molecule type" value="Genomic_DNA"/>
</dbReference>
<keyword evidence="3" id="KW-1185">Reference proteome</keyword>
<dbReference type="Proteomes" id="UP000077667">
    <property type="component" value="Chromosome"/>
</dbReference>
<organism evidence="2 3">
    <name type="scientific">Niabella ginsenosidivorans</name>
    <dbReference type="NCBI Taxonomy" id="1176587"/>
    <lineage>
        <taxon>Bacteria</taxon>
        <taxon>Pseudomonadati</taxon>
        <taxon>Bacteroidota</taxon>
        <taxon>Chitinophagia</taxon>
        <taxon>Chitinophagales</taxon>
        <taxon>Chitinophagaceae</taxon>
        <taxon>Niabella</taxon>
    </lineage>
</organism>
<accession>A0A1A9I135</accession>
<feature type="region of interest" description="Disordered" evidence="1">
    <location>
        <begin position="152"/>
        <end position="182"/>
    </location>
</feature>
<feature type="compositionally biased region" description="Basic residues" evidence="1">
    <location>
        <begin position="161"/>
        <end position="170"/>
    </location>
</feature>
<dbReference type="KEGG" id="nia:A8C56_07115"/>
<protein>
    <submittedName>
        <fullName evidence="2">Uncharacterized protein</fullName>
    </submittedName>
</protein>
<dbReference type="RefSeq" id="WP_067753843.1">
    <property type="nucleotide sequence ID" value="NZ_CP015772.1"/>
</dbReference>
<gene>
    <name evidence="2" type="ORF">A8C56_07115</name>
</gene>
<dbReference type="AlphaFoldDB" id="A0A1A9I135"/>
<feature type="compositionally biased region" description="Basic and acidic residues" evidence="1">
    <location>
        <begin position="171"/>
        <end position="181"/>
    </location>
</feature>
<evidence type="ECO:0000313" key="3">
    <source>
        <dbReference type="Proteomes" id="UP000077667"/>
    </source>
</evidence>